<protein>
    <submittedName>
        <fullName evidence="1">Uncharacterized protein</fullName>
    </submittedName>
</protein>
<proteinExistence type="predicted"/>
<accession>A0ACB6ZH07</accession>
<feature type="non-terminal residue" evidence="1">
    <location>
        <position position="1"/>
    </location>
</feature>
<keyword evidence="2" id="KW-1185">Reference proteome</keyword>
<sequence length="54" mass="5874">TDPCVVVIGGGQNGIESAAKPKFLNAPVLIVEKHVKISDQRRKGYHRSYANDPV</sequence>
<evidence type="ECO:0000313" key="1">
    <source>
        <dbReference type="EMBL" id="KAF9648723.1"/>
    </source>
</evidence>
<dbReference type="Proteomes" id="UP000886501">
    <property type="component" value="Unassembled WGS sequence"/>
</dbReference>
<reference evidence="1" key="2">
    <citation type="journal article" date="2020" name="Nat. Commun.">
        <title>Large-scale genome sequencing of mycorrhizal fungi provides insights into the early evolution of symbiotic traits.</title>
        <authorList>
            <person name="Miyauchi S."/>
            <person name="Kiss E."/>
            <person name="Kuo A."/>
            <person name="Drula E."/>
            <person name="Kohler A."/>
            <person name="Sanchez-Garcia M."/>
            <person name="Morin E."/>
            <person name="Andreopoulos B."/>
            <person name="Barry K.W."/>
            <person name="Bonito G."/>
            <person name="Buee M."/>
            <person name="Carver A."/>
            <person name="Chen C."/>
            <person name="Cichocki N."/>
            <person name="Clum A."/>
            <person name="Culley D."/>
            <person name="Crous P.W."/>
            <person name="Fauchery L."/>
            <person name="Girlanda M."/>
            <person name="Hayes R.D."/>
            <person name="Keri Z."/>
            <person name="LaButti K."/>
            <person name="Lipzen A."/>
            <person name="Lombard V."/>
            <person name="Magnuson J."/>
            <person name="Maillard F."/>
            <person name="Murat C."/>
            <person name="Nolan M."/>
            <person name="Ohm R.A."/>
            <person name="Pangilinan J."/>
            <person name="Pereira M.F."/>
            <person name="Perotto S."/>
            <person name="Peter M."/>
            <person name="Pfister S."/>
            <person name="Riley R."/>
            <person name="Sitrit Y."/>
            <person name="Stielow J.B."/>
            <person name="Szollosi G."/>
            <person name="Zifcakova L."/>
            <person name="Stursova M."/>
            <person name="Spatafora J.W."/>
            <person name="Tedersoo L."/>
            <person name="Vaario L.M."/>
            <person name="Yamada A."/>
            <person name="Yan M."/>
            <person name="Wang P."/>
            <person name="Xu J."/>
            <person name="Bruns T."/>
            <person name="Baldrian P."/>
            <person name="Vilgalys R."/>
            <person name="Dunand C."/>
            <person name="Henrissat B."/>
            <person name="Grigoriev I.V."/>
            <person name="Hibbett D."/>
            <person name="Nagy L.G."/>
            <person name="Martin F.M."/>
        </authorList>
    </citation>
    <scope>NUCLEOTIDE SEQUENCE</scope>
    <source>
        <strain evidence="1">P2</strain>
    </source>
</reference>
<organism evidence="1 2">
    <name type="scientific">Thelephora ganbajun</name>
    <name type="common">Ganba fungus</name>
    <dbReference type="NCBI Taxonomy" id="370292"/>
    <lineage>
        <taxon>Eukaryota</taxon>
        <taxon>Fungi</taxon>
        <taxon>Dikarya</taxon>
        <taxon>Basidiomycota</taxon>
        <taxon>Agaricomycotina</taxon>
        <taxon>Agaricomycetes</taxon>
        <taxon>Thelephorales</taxon>
        <taxon>Thelephoraceae</taxon>
        <taxon>Thelephora</taxon>
    </lineage>
</organism>
<feature type="non-terminal residue" evidence="1">
    <location>
        <position position="54"/>
    </location>
</feature>
<name>A0ACB6ZH07_THEGA</name>
<reference evidence="1" key="1">
    <citation type="submission" date="2019-10" db="EMBL/GenBank/DDBJ databases">
        <authorList>
            <consortium name="DOE Joint Genome Institute"/>
            <person name="Kuo A."/>
            <person name="Miyauchi S."/>
            <person name="Kiss E."/>
            <person name="Drula E."/>
            <person name="Kohler A."/>
            <person name="Sanchez-Garcia M."/>
            <person name="Andreopoulos B."/>
            <person name="Barry K.W."/>
            <person name="Bonito G."/>
            <person name="Buee M."/>
            <person name="Carver A."/>
            <person name="Chen C."/>
            <person name="Cichocki N."/>
            <person name="Clum A."/>
            <person name="Culley D."/>
            <person name="Crous P.W."/>
            <person name="Fauchery L."/>
            <person name="Girlanda M."/>
            <person name="Hayes R."/>
            <person name="Keri Z."/>
            <person name="Labutti K."/>
            <person name="Lipzen A."/>
            <person name="Lombard V."/>
            <person name="Magnuson J."/>
            <person name="Maillard F."/>
            <person name="Morin E."/>
            <person name="Murat C."/>
            <person name="Nolan M."/>
            <person name="Ohm R."/>
            <person name="Pangilinan J."/>
            <person name="Pereira M."/>
            <person name="Perotto S."/>
            <person name="Peter M."/>
            <person name="Riley R."/>
            <person name="Sitrit Y."/>
            <person name="Stielow B."/>
            <person name="Szollosi G."/>
            <person name="Zifcakova L."/>
            <person name="Stursova M."/>
            <person name="Spatafora J.W."/>
            <person name="Tedersoo L."/>
            <person name="Vaario L.-M."/>
            <person name="Yamada A."/>
            <person name="Yan M."/>
            <person name="Wang P."/>
            <person name="Xu J."/>
            <person name="Bruns T."/>
            <person name="Baldrian P."/>
            <person name="Vilgalys R."/>
            <person name="Henrissat B."/>
            <person name="Grigoriev I.V."/>
            <person name="Hibbett D."/>
            <person name="Nagy L.G."/>
            <person name="Martin F.M."/>
        </authorList>
    </citation>
    <scope>NUCLEOTIDE SEQUENCE</scope>
    <source>
        <strain evidence="1">P2</strain>
    </source>
</reference>
<comment type="caution">
    <text evidence="1">The sequence shown here is derived from an EMBL/GenBank/DDBJ whole genome shotgun (WGS) entry which is preliminary data.</text>
</comment>
<gene>
    <name evidence="1" type="ORF">BDM02DRAFT_3081292</name>
</gene>
<dbReference type="EMBL" id="MU118009">
    <property type="protein sequence ID" value="KAF9648723.1"/>
    <property type="molecule type" value="Genomic_DNA"/>
</dbReference>
<evidence type="ECO:0000313" key="2">
    <source>
        <dbReference type="Proteomes" id="UP000886501"/>
    </source>
</evidence>